<dbReference type="PROSITE" id="PS51257">
    <property type="entry name" value="PROKAR_LIPOPROTEIN"/>
    <property type="match status" value="1"/>
</dbReference>
<keyword evidence="2" id="KW-0732">Signal</keyword>
<reference evidence="3 4" key="1">
    <citation type="submission" date="2023-09" db="EMBL/GenBank/DDBJ databases">
        <authorList>
            <person name="Rey-Velasco X."/>
        </authorList>
    </citation>
    <scope>NUCLEOTIDE SEQUENCE [LARGE SCALE GENOMIC DNA]</scope>
    <source>
        <strain evidence="3 4">F158</strain>
    </source>
</reference>
<dbReference type="EMBL" id="JAVRHL010000001">
    <property type="protein sequence ID" value="MDT0681076.1"/>
    <property type="molecule type" value="Genomic_DNA"/>
</dbReference>
<evidence type="ECO:0000256" key="1">
    <source>
        <dbReference type="SAM" id="MobiDB-lite"/>
    </source>
</evidence>
<name>A0ABU3DBI8_9RHOB</name>
<evidence type="ECO:0000313" key="4">
    <source>
        <dbReference type="Proteomes" id="UP001265259"/>
    </source>
</evidence>
<gene>
    <name evidence="3" type="ORF">RM543_00135</name>
</gene>
<sequence length="176" mass="18935">MGRAMRVGRAALLCVPLALLAACGGDDGLMNIGRSQNEPDEFAILPTKPIEIPGTLDLPPPTPGAANRTDPTPEADTVAALGGSPGALVRSGEYRGEPALLDQVTRFGIRLSIRSELASADAAFRRDKRGRLLERVFNVSRYYSVYAGQSLDQHRELERFRRLGVRTVGAPPDPAE</sequence>
<evidence type="ECO:0000313" key="3">
    <source>
        <dbReference type="EMBL" id="MDT0681076.1"/>
    </source>
</evidence>
<dbReference type="RefSeq" id="WP_311688467.1">
    <property type="nucleotide sequence ID" value="NZ_JAVRHL010000001.1"/>
</dbReference>
<keyword evidence="4" id="KW-1185">Reference proteome</keyword>
<accession>A0ABU3DBI8</accession>
<proteinExistence type="predicted"/>
<feature type="chain" id="PRO_5047297805" evidence="2">
    <location>
        <begin position="22"/>
        <end position="176"/>
    </location>
</feature>
<dbReference type="Proteomes" id="UP001265259">
    <property type="component" value="Unassembled WGS sequence"/>
</dbReference>
<protein>
    <submittedName>
        <fullName evidence="3">DUF3035 domain-containing protein</fullName>
    </submittedName>
</protein>
<organism evidence="3 4">
    <name type="scientific">Tropicimonas omnivorans</name>
    <dbReference type="NCBI Taxonomy" id="3075590"/>
    <lineage>
        <taxon>Bacteria</taxon>
        <taxon>Pseudomonadati</taxon>
        <taxon>Pseudomonadota</taxon>
        <taxon>Alphaproteobacteria</taxon>
        <taxon>Rhodobacterales</taxon>
        <taxon>Roseobacteraceae</taxon>
        <taxon>Tropicimonas</taxon>
    </lineage>
</organism>
<comment type="caution">
    <text evidence="3">The sequence shown here is derived from an EMBL/GenBank/DDBJ whole genome shotgun (WGS) entry which is preliminary data.</text>
</comment>
<feature type="signal peptide" evidence="2">
    <location>
        <begin position="1"/>
        <end position="21"/>
    </location>
</feature>
<evidence type="ECO:0000256" key="2">
    <source>
        <dbReference type="SAM" id="SignalP"/>
    </source>
</evidence>
<dbReference type="InterPro" id="IPR021395">
    <property type="entry name" value="DUF3035"/>
</dbReference>
<feature type="region of interest" description="Disordered" evidence="1">
    <location>
        <begin position="54"/>
        <end position="73"/>
    </location>
</feature>
<dbReference type="Pfam" id="PF11233">
    <property type="entry name" value="DUF3035"/>
    <property type="match status" value="1"/>
</dbReference>